<dbReference type="STRING" id="1522312.GCA_900177895_01043"/>
<evidence type="ECO:0000313" key="4">
    <source>
        <dbReference type="Proteomes" id="UP000215450"/>
    </source>
</evidence>
<name>A0A238HIY5_9NEIS</name>
<accession>A0A238HIY5</accession>
<dbReference type="AlphaFoldDB" id="A0A238HIY5"/>
<keyword evidence="1" id="KW-0732">Signal</keyword>
<proteinExistence type="predicted"/>
<keyword evidence="4" id="KW-1185">Reference proteome</keyword>
<dbReference type="Proteomes" id="UP000215450">
    <property type="component" value="Unassembled WGS sequence"/>
</dbReference>
<protein>
    <submittedName>
        <fullName evidence="2">Uncharacterized protein</fullName>
    </submittedName>
</protein>
<feature type="chain" id="PRO_5015075226" evidence="1">
    <location>
        <begin position="20"/>
        <end position="181"/>
    </location>
</feature>
<sequence>MIRKILAVLLCATAVSAQAQTRPENAAGTWQCVAEEKTDNFSTLTQYTAEYSADKSMRLDGMIDIAFSEKVAVKSSGVLGIGGDNGKKLHYTFKSKGTWDLSENEFIQHTIQRKISADRATRRGKLFPDWLKEFNEPFIHGMTVTEEKTELAKFGVDSISETEMKLHSPNRKLPLVCMKQS</sequence>
<feature type="signal peptide" evidence="1">
    <location>
        <begin position="1"/>
        <end position="19"/>
    </location>
</feature>
<dbReference type="EMBL" id="FXUV01000046">
    <property type="protein sequence ID" value="SMQ13116.1"/>
    <property type="molecule type" value="Genomic_DNA"/>
</dbReference>
<evidence type="ECO:0000313" key="2">
    <source>
        <dbReference type="EMBL" id="SMQ13116.1"/>
    </source>
</evidence>
<gene>
    <name evidence="2" type="ORF">KEBURONENSIS_01858</name>
    <name evidence="3" type="ORF">KEBURONENSIS_01859</name>
</gene>
<reference evidence="2" key="1">
    <citation type="submission" date="2017-05" db="EMBL/GenBank/DDBJ databases">
        <authorList>
            <person name="Song R."/>
            <person name="Chenine A.L."/>
            <person name="Ruprecht R.M."/>
        </authorList>
    </citation>
    <scope>NUCLEOTIDE SEQUENCE</scope>
    <source>
        <strain evidence="2">Kingella_eburonensis</strain>
    </source>
</reference>
<dbReference type="RefSeq" id="WP_095063146.1">
    <property type="nucleotide sequence ID" value="NZ_FXUV02000050.1"/>
</dbReference>
<reference evidence="3 4" key="2">
    <citation type="submission" date="2017-06" db="EMBL/GenBank/DDBJ databases">
        <authorList>
            <person name="Kim H.J."/>
            <person name="Triplett B.A."/>
        </authorList>
    </citation>
    <scope>NUCLEOTIDE SEQUENCE [LARGE SCALE GENOMIC DNA]</scope>
    <source>
        <strain evidence="3">Kingella_eburonensis</strain>
    </source>
</reference>
<dbReference type="EMBL" id="FXUV02000050">
    <property type="protein sequence ID" value="SNB80547.1"/>
    <property type="molecule type" value="Genomic_DNA"/>
</dbReference>
<evidence type="ECO:0000313" key="3">
    <source>
        <dbReference type="EMBL" id="SNB80547.1"/>
    </source>
</evidence>
<organism evidence="2">
    <name type="scientific">Kingella negevensis</name>
    <dbReference type="NCBI Taxonomy" id="1522312"/>
    <lineage>
        <taxon>Bacteria</taxon>
        <taxon>Pseudomonadati</taxon>
        <taxon>Pseudomonadota</taxon>
        <taxon>Betaproteobacteria</taxon>
        <taxon>Neisseriales</taxon>
        <taxon>Neisseriaceae</taxon>
        <taxon>Kingella</taxon>
    </lineage>
</organism>
<evidence type="ECO:0000256" key="1">
    <source>
        <dbReference type="SAM" id="SignalP"/>
    </source>
</evidence>